<dbReference type="AlphaFoldDB" id="A0A498R6V3"/>
<dbReference type="Proteomes" id="UP000277811">
    <property type="component" value="Unassembled WGS sequence"/>
</dbReference>
<keyword evidence="2" id="KW-1185">Reference proteome</keyword>
<accession>A0A498R6V3</accession>
<proteinExistence type="predicted"/>
<dbReference type="EMBL" id="UPPP01000069">
    <property type="protein sequence ID" value="VBB06929.1"/>
    <property type="molecule type" value="Genomic_DNA"/>
</dbReference>
<evidence type="ECO:0000313" key="1">
    <source>
        <dbReference type="EMBL" id="VBB06929.1"/>
    </source>
</evidence>
<organism evidence="1 2">
    <name type="scientific">Lucifera butyrica</name>
    <dbReference type="NCBI Taxonomy" id="1351585"/>
    <lineage>
        <taxon>Bacteria</taxon>
        <taxon>Bacillati</taxon>
        <taxon>Bacillota</taxon>
        <taxon>Negativicutes</taxon>
        <taxon>Veillonellales</taxon>
        <taxon>Veillonellaceae</taxon>
        <taxon>Lucifera</taxon>
    </lineage>
</organism>
<sequence length="61" mass="6964">MPKSVANTFVQTGQFVIQRLLASPPERICYKIIHKNSKPSVKRSLAVLDQYMADLFKKKSI</sequence>
<gene>
    <name evidence="1" type="ORF">LUCI_2171</name>
</gene>
<name>A0A498R6V3_9FIRM</name>
<reference evidence="1 2" key="1">
    <citation type="submission" date="2018-06" db="EMBL/GenBank/DDBJ databases">
        <authorList>
            <person name="Strepis N."/>
        </authorList>
    </citation>
    <scope>NUCLEOTIDE SEQUENCE [LARGE SCALE GENOMIC DNA]</scope>
    <source>
        <strain evidence="1">LUCI</strain>
    </source>
</reference>
<evidence type="ECO:0000313" key="2">
    <source>
        <dbReference type="Proteomes" id="UP000277811"/>
    </source>
</evidence>
<protein>
    <recommendedName>
        <fullName evidence="3">LysR substrate-binding domain-containing protein</fullName>
    </recommendedName>
</protein>
<evidence type="ECO:0008006" key="3">
    <source>
        <dbReference type="Google" id="ProtNLM"/>
    </source>
</evidence>